<evidence type="ECO:0000256" key="1">
    <source>
        <dbReference type="ARBA" id="ARBA00023125"/>
    </source>
</evidence>
<proteinExistence type="inferred from homology"/>
<gene>
    <name evidence="7" type="ORF">DM01DRAFT_1332570</name>
</gene>
<dbReference type="SUPFAM" id="SSF47095">
    <property type="entry name" value="HMG-box"/>
    <property type="match status" value="1"/>
</dbReference>
<organism evidence="7 8">
    <name type="scientific">Hesseltinella vesiculosa</name>
    <dbReference type="NCBI Taxonomy" id="101127"/>
    <lineage>
        <taxon>Eukaryota</taxon>
        <taxon>Fungi</taxon>
        <taxon>Fungi incertae sedis</taxon>
        <taxon>Mucoromycota</taxon>
        <taxon>Mucoromycotina</taxon>
        <taxon>Mucoromycetes</taxon>
        <taxon>Mucorales</taxon>
        <taxon>Cunninghamellaceae</taxon>
        <taxon>Hesseltinella</taxon>
    </lineage>
</organism>
<dbReference type="GO" id="GO:0005634">
    <property type="term" value="C:nucleus"/>
    <property type="evidence" value="ECO:0007669"/>
    <property type="project" value="UniProtKB-UniRule"/>
</dbReference>
<name>A0A1X2GSH0_9FUNG</name>
<evidence type="ECO:0000313" key="7">
    <source>
        <dbReference type="EMBL" id="ORX60417.1"/>
    </source>
</evidence>
<dbReference type="PANTHER" id="PTHR48112:SF22">
    <property type="entry name" value="MITOCHONDRIAL TRANSCRIPTION FACTOR A, ISOFORM B"/>
    <property type="match status" value="1"/>
</dbReference>
<evidence type="ECO:0000313" key="8">
    <source>
        <dbReference type="Proteomes" id="UP000242146"/>
    </source>
</evidence>
<keyword evidence="1 4" id="KW-0238">DNA-binding</keyword>
<feature type="domain" description="HMG box" evidence="6">
    <location>
        <begin position="20"/>
        <end position="88"/>
    </location>
</feature>
<evidence type="ECO:0000259" key="6">
    <source>
        <dbReference type="PROSITE" id="PS50118"/>
    </source>
</evidence>
<dbReference type="InterPro" id="IPR009071">
    <property type="entry name" value="HMG_box_dom"/>
</dbReference>
<dbReference type="STRING" id="101127.A0A1X2GSH0"/>
<comment type="similarity">
    <text evidence="3">Belongs to the NHP6 family.</text>
</comment>
<dbReference type="Proteomes" id="UP000242146">
    <property type="component" value="Unassembled WGS sequence"/>
</dbReference>
<sequence>MPKDKKEKVTKRNKKDPNAPKRGLSAYMFFSQANRDKVKAESPNASFGELGKILGEKWRAMSDAQKKPYIEMAEKDKARYEAEKAKQK</sequence>
<dbReference type="EMBL" id="MCGT01000004">
    <property type="protein sequence ID" value="ORX60417.1"/>
    <property type="molecule type" value="Genomic_DNA"/>
</dbReference>
<dbReference type="Pfam" id="PF00505">
    <property type="entry name" value="HMG_box"/>
    <property type="match status" value="1"/>
</dbReference>
<feature type="region of interest" description="Disordered" evidence="5">
    <location>
        <begin position="1"/>
        <end position="23"/>
    </location>
</feature>
<comment type="caution">
    <text evidence="7">The sequence shown here is derived from an EMBL/GenBank/DDBJ whole genome shotgun (WGS) entry which is preliminary data.</text>
</comment>
<dbReference type="OrthoDB" id="1919336at2759"/>
<evidence type="ECO:0000256" key="5">
    <source>
        <dbReference type="SAM" id="MobiDB-lite"/>
    </source>
</evidence>
<dbReference type="AlphaFoldDB" id="A0A1X2GSH0"/>
<dbReference type="FunFam" id="1.10.30.10:FF:000016">
    <property type="entry name" value="FACT complex subunit SSRP1"/>
    <property type="match status" value="1"/>
</dbReference>
<dbReference type="PROSITE" id="PS50118">
    <property type="entry name" value="HMG_BOX_2"/>
    <property type="match status" value="1"/>
</dbReference>
<dbReference type="SMART" id="SM00398">
    <property type="entry name" value="HMG"/>
    <property type="match status" value="1"/>
</dbReference>
<dbReference type="InterPro" id="IPR036910">
    <property type="entry name" value="HMG_box_dom_sf"/>
</dbReference>
<dbReference type="CDD" id="cd01390">
    <property type="entry name" value="HMG-box_NHP6-like"/>
    <property type="match status" value="1"/>
</dbReference>
<reference evidence="7 8" key="1">
    <citation type="submission" date="2016-07" db="EMBL/GenBank/DDBJ databases">
        <title>Pervasive Adenine N6-methylation of Active Genes in Fungi.</title>
        <authorList>
            <consortium name="DOE Joint Genome Institute"/>
            <person name="Mondo S.J."/>
            <person name="Dannebaum R.O."/>
            <person name="Kuo R.C."/>
            <person name="Labutti K."/>
            <person name="Haridas S."/>
            <person name="Kuo A."/>
            <person name="Salamov A."/>
            <person name="Ahrendt S.R."/>
            <person name="Lipzen A."/>
            <person name="Sullivan W."/>
            <person name="Andreopoulos W.B."/>
            <person name="Clum A."/>
            <person name="Lindquist E."/>
            <person name="Daum C."/>
            <person name="Ramamoorthy G.K."/>
            <person name="Gryganskyi A."/>
            <person name="Culley D."/>
            <person name="Magnuson J.K."/>
            <person name="James T.Y."/>
            <person name="O'Malley M.A."/>
            <person name="Stajich J.E."/>
            <person name="Spatafora J.W."/>
            <person name="Visel A."/>
            <person name="Grigoriev I.V."/>
        </authorList>
    </citation>
    <scope>NUCLEOTIDE SEQUENCE [LARGE SCALE GENOMIC DNA]</scope>
    <source>
        <strain evidence="7 8">NRRL 3301</strain>
    </source>
</reference>
<accession>A0A1X2GSH0</accession>
<dbReference type="InterPro" id="IPR050342">
    <property type="entry name" value="HMGB"/>
</dbReference>
<keyword evidence="8" id="KW-1185">Reference proteome</keyword>
<protein>
    <recommendedName>
        <fullName evidence="6">HMG box domain-containing protein</fullName>
    </recommendedName>
</protein>
<evidence type="ECO:0000256" key="4">
    <source>
        <dbReference type="PROSITE-ProRule" id="PRU00267"/>
    </source>
</evidence>
<evidence type="ECO:0000256" key="2">
    <source>
        <dbReference type="ARBA" id="ARBA00023242"/>
    </source>
</evidence>
<dbReference type="GO" id="GO:0003677">
    <property type="term" value="F:DNA binding"/>
    <property type="evidence" value="ECO:0007669"/>
    <property type="project" value="UniProtKB-UniRule"/>
</dbReference>
<evidence type="ECO:0000256" key="3">
    <source>
        <dbReference type="ARBA" id="ARBA00043963"/>
    </source>
</evidence>
<dbReference type="PANTHER" id="PTHR48112">
    <property type="entry name" value="HIGH MOBILITY GROUP PROTEIN DSP1"/>
    <property type="match status" value="1"/>
</dbReference>
<feature type="DNA-binding region" description="HMG box" evidence="4">
    <location>
        <begin position="20"/>
        <end position="88"/>
    </location>
</feature>
<dbReference type="Gene3D" id="1.10.30.10">
    <property type="entry name" value="High mobility group box domain"/>
    <property type="match status" value="1"/>
</dbReference>
<keyword evidence="2 4" id="KW-0539">Nucleus</keyword>